<reference evidence="2" key="2">
    <citation type="submission" date="2015-01" db="EMBL/GenBank/DDBJ databases">
        <title>Evolutionary Origins and Diversification of the Mycorrhizal Mutualists.</title>
        <authorList>
            <consortium name="DOE Joint Genome Institute"/>
            <consortium name="Mycorrhizal Genomics Consortium"/>
            <person name="Kohler A."/>
            <person name="Kuo A."/>
            <person name="Nagy L.G."/>
            <person name="Floudas D."/>
            <person name="Copeland A."/>
            <person name="Barry K.W."/>
            <person name="Cichocki N."/>
            <person name="Veneault-Fourrey C."/>
            <person name="LaButti K."/>
            <person name="Lindquist E.A."/>
            <person name="Lipzen A."/>
            <person name="Lundell T."/>
            <person name="Morin E."/>
            <person name="Murat C."/>
            <person name="Riley R."/>
            <person name="Ohm R."/>
            <person name="Sun H."/>
            <person name="Tunlid A."/>
            <person name="Henrissat B."/>
            <person name="Grigoriev I.V."/>
            <person name="Hibbett D.S."/>
            <person name="Martin F."/>
        </authorList>
    </citation>
    <scope>NUCLEOTIDE SEQUENCE [LARGE SCALE GENOMIC DNA]</scope>
    <source>
        <strain evidence="2">UH-Slu-Lm8-n1</strain>
    </source>
</reference>
<gene>
    <name evidence="1" type="ORF">CY34DRAFT_811838</name>
</gene>
<evidence type="ECO:0000313" key="1">
    <source>
        <dbReference type="EMBL" id="KIK35868.1"/>
    </source>
</evidence>
<sequence>MIELSGTGPRVFISQTSFELFGAYYHRSQTSETIDWCYPRLRLSPAPFSRGLIIPTFSDTNRRFKRIYRRNDGLSTISL</sequence>
<dbReference type="EMBL" id="KN835582">
    <property type="protein sequence ID" value="KIK35868.1"/>
    <property type="molecule type" value="Genomic_DNA"/>
</dbReference>
<evidence type="ECO:0000313" key="2">
    <source>
        <dbReference type="Proteomes" id="UP000054485"/>
    </source>
</evidence>
<dbReference type="InParanoid" id="A0A0D0AVF8"/>
<organism evidence="1 2">
    <name type="scientific">Suillus luteus UH-Slu-Lm8-n1</name>
    <dbReference type="NCBI Taxonomy" id="930992"/>
    <lineage>
        <taxon>Eukaryota</taxon>
        <taxon>Fungi</taxon>
        <taxon>Dikarya</taxon>
        <taxon>Basidiomycota</taxon>
        <taxon>Agaricomycotina</taxon>
        <taxon>Agaricomycetes</taxon>
        <taxon>Agaricomycetidae</taxon>
        <taxon>Boletales</taxon>
        <taxon>Suillineae</taxon>
        <taxon>Suillaceae</taxon>
        <taxon>Suillus</taxon>
    </lineage>
</organism>
<dbReference type="AlphaFoldDB" id="A0A0D0AVF8"/>
<protein>
    <submittedName>
        <fullName evidence="1">Unplaced genomic scaffold CY34scaffold_451, whole genome shotgun sequence</fullName>
    </submittedName>
</protein>
<keyword evidence="2" id="KW-1185">Reference proteome</keyword>
<reference evidence="1 2" key="1">
    <citation type="submission" date="2014-04" db="EMBL/GenBank/DDBJ databases">
        <authorList>
            <consortium name="DOE Joint Genome Institute"/>
            <person name="Kuo A."/>
            <person name="Ruytinx J."/>
            <person name="Rineau F."/>
            <person name="Colpaert J."/>
            <person name="Kohler A."/>
            <person name="Nagy L.G."/>
            <person name="Floudas D."/>
            <person name="Copeland A."/>
            <person name="Barry K.W."/>
            <person name="Cichocki N."/>
            <person name="Veneault-Fourrey C."/>
            <person name="LaButti K."/>
            <person name="Lindquist E.A."/>
            <person name="Lipzen A."/>
            <person name="Lundell T."/>
            <person name="Morin E."/>
            <person name="Murat C."/>
            <person name="Sun H."/>
            <person name="Tunlid A."/>
            <person name="Henrissat B."/>
            <person name="Grigoriev I.V."/>
            <person name="Hibbett D.S."/>
            <person name="Martin F."/>
            <person name="Nordberg H.P."/>
            <person name="Cantor M.N."/>
            <person name="Hua S.X."/>
        </authorList>
    </citation>
    <scope>NUCLEOTIDE SEQUENCE [LARGE SCALE GENOMIC DNA]</scope>
    <source>
        <strain evidence="1 2">UH-Slu-Lm8-n1</strain>
    </source>
</reference>
<dbReference type="Proteomes" id="UP000054485">
    <property type="component" value="Unassembled WGS sequence"/>
</dbReference>
<accession>A0A0D0AVF8</accession>
<proteinExistence type="predicted"/>
<dbReference type="HOGENOM" id="CLU_2607612_0_0_1"/>
<name>A0A0D0AVF8_9AGAM</name>